<name>A0AAW2WEV2_9LAMI</name>
<accession>A0AAW2WEV2</accession>
<organism evidence="1">
    <name type="scientific">Sesamum latifolium</name>
    <dbReference type="NCBI Taxonomy" id="2727402"/>
    <lineage>
        <taxon>Eukaryota</taxon>
        <taxon>Viridiplantae</taxon>
        <taxon>Streptophyta</taxon>
        <taxon>Embryophyta</taxon>
        <taxon>Tracheophyta</taxon>
        <taxon>Spermatophyta</taxon>
        <taxon>Magnoliopsida</taxon>
        <taxon>eudicotyledons</taxon>
        <taxon>Gunneridae</taxon>
        <taxon>Pentapetalae</taxon>
        <taxon>asterids</taxon>
        <taxon>lamiids</taxon>
        <taxon>Lamiales</taxon>
        <taxon>Pedaliaceae</taxon>
        <taxon>Sesamum</taxon>
    </lineage>
</organism>
<reference evidence="1" key="1">
    <citation type="submission" date="2020-06" db="EMBL/GenBank/DDBJ databases">
        <authorList>
            <person name="Li T."/>
            <person name="Hu X."/>
            <person name="Zhang T."/>
            <person name="Song X."/>
            <person name="Zhang H."/>
            <person name="Dai N."/>
            <person name="Sheng W."/>
            <person name="Hou X."/>
            <person name="Wei L."/>
        </authorList>
    </citation>
    <scope>NUCLEOTIDE SEQUENCE</scope>
    <source>
        <strain evidence="1">KEN1</strain>
        <tissue evidence="1">Leaf</tissue>
    </source>
</reference>
<dbReference type="AlphaFoldDB" id="A0AAW2WEV2"/>
<sequence>MLDELPVNCHTLGIAEYDGTADPQSTFRFLKMRPSCIGTWTGSNVVSSLLPSPEQPSNASTSCSQEILGASRSFDHSLCINLLVAESIEKPNLTSS</sequence>
<comment type="caution">
    <text evidence="1">The sequence shown here is derived from an EMBL/GenBank/DDBJ whole genome shotgun (WGS) entry which is preliminary data.</text>
</comment>
<proteinExistence type="predicted"/>
<protein>
    <submittedName>
        <fullName evidence="1">Uncharacterized protein</fullName>
    </submittedName>
</protein>
<evidence type="ECO:0000313" key="1">
    <source>
        <dbReference type="EMBL" id="KAL0440182.1"/>
    </source>
</evidence>
<gene>
    <name evidence="1" type="ORF">Slati_2501200</name>
</gene>
<dbReference type="EMBL" id="JACGWN010000008">
    <property type="protein sequence ID" value="KAL0440182.1"/>
    <property type="molecule type" value="Genomic_DNA"/>
</dbReference>
<reference evidence="1" key="2">
    <citation type="journal article" date="2024" name="Plant">
        <title>Genomic evolution and insights into agronomic trait innovations of Sesamum species.</title>
        <authorList>
            <person name="Miao H."/>
            <person name="Wang L."/>
            <person name="Qu L."/>
            <person name="Liu H."/>
            <person name="Sun Y."/>
            <person name="Le M."/>
            <person name="Wang Q."/>
            <person name="Wei S."/>
            <person name="Zheng Y."/>
            <person name="Lin W."/>
            <person name="Duan Y."/>
            <person name="Cao H."/>
            <person name="Xiong S."/>
            <person name="Wang X."/>
            <person name="Wei L."/>
            <person name="Li C."/>
            <person name="Ma Q."/>
            <person name="Ju M."/>
            <person name="Zhao R."/>
            <person name="Li G."/>
            <person name="Mu C."/>
            <person name="Tian Q."/>
            <person name="Mei H."/>
            <person name="Zhang T."/>
            <person name="Gao T."/>
            <person name="Zhang H."/>
        </authorList>
    </citation>
    <scope>NUCLEOTIDE SEQUENCE</scope>
    <source>
        <strain evidence="1">KEN1</strain>
    </source>
</reference>